<accession>A0A1G9YST9</accession>
<feature type="coiled-coil region" evidence="4">
    <location>
        <begin position="104"/>
        <end position="131"/>
    </location>
</feature>
<reference evidence="8 9" key="1">
    <citation type="submission" date="2016-10" db="EMBL/GenBank/DDBJ databases">
        <authorList>
            <person name="de Groot N.N."/>
        </authorList>
    </citation>
    <scope>NUCLEOTIDE SEQUENCE [LARGE SCALE GENOMIC DNA]</scope>
    <source>
        <strain evidence="8 9">DSM 1736</strain>
    </source>
</reference>
<dbReference type="PROSITE" id="PS50111">
    <property type="entry name" value="CHEMOTAXIS_TRANSDUC_2"/>
    <property type="match status" value="1"/>
</dbReference>
<dbReference type="SUPFAM" id="SSF58104">
    <property type="entry name" value="Methyl-accepting chemotaxis protein (MCP) signaling domain"/>
    <property type="match status" value="1"/>
</dbReference>
<comment type="similarity">
    <text evidence="2">Belongs to the methyl-accepting chemotaxis (MCP) protein family.</text>
</comment>
<dbReference type="InterPro" id="IPR004090">
    <property type="entry name" value="Chemotax_Me-accpt_rcpt"/>
</dbReference>
<dbReference type="GO" id="GO:0007165">
    <property type="term" value="P:signal transduction"/>
    <property type="evidence" value="ECO:0007669"/>
    <property type="project" value="UniProtKB-KW"/>
</dbReference>
<keyword evidence="9" id="KW-1185">Reference proteome</keyword>
<feature type="transmembrane region" description="Helical" evidence="5">
    <location>
        <begin position="9"/>
        <end position="29"/>
    </location>
</feature>
<dbReference type="GO" id="GO:0016020">
    <property type="term" value="C:membrane"/>
    <property type="evidence" value="ECO:0007669"/>
    <property type="project" value="InterPro"/>
</dbReference>
<dbReference type="OrthoDB" id="1673594at2"/>
<dbReference type="PROSITE" id="PS50885">
    <property type="entry name" value="HAMP"/>
    <property type="match status" value="1"/>
</dbReference>
<sequence length="562" mass="60258">MKISIRQKILGSFIIVIIIVALMSLFTYFRIGSLTNTLQSNAQTELHKTELTQGVAIDIANEAVAMRRFNFTGDTGDISIFESYSSQADEKITLLANLIATKQGQETLEEIRQAKKEYEQIAQKSFEAKRADHNQAVTLYMQQAGDPYKRTMDAAHQLVKIEEEFARVVERENHGQVEQTQWILLIVNLFVGALAVLIALAISRSIADPVRRVAEAASQIAAGSLHIDDVVVKTSDEIGLLTQTFNHMKHSLRDMVGLVKNNADALAASSQQLSASVEEQLQVSENMAKTITDIAAGADQNINNITNISAVMQEVSAGAEQMSASAAQINNDTHAAVGDAGHGMQLIQQLVVQNETIEKSMTAITGVTSSLRQGSENIQQIVTTIRSIAGQTNLLALNAAIEAARAGEAGRGFAVVAEEVRKLAEQSAAATSHIETIIGQMTTDIQFTVNVVAKANAEVATGKQAAVETQQGFEAIIGKLDHVGTGIEQISRAVEETAQGMQAIVANIQDISHIAEQTNANTQTTAAAAEEQSASLHEISSSAETLSTMAVELNGIAAKFQL</sequence>
<evidence type="ECO:0000256" key="3">
    <source>
        <dbReference type="PROSITE-ProRule" id="PRU00284"/>
    </source>
</evidence>
<dbReference type="SMART" id="SM00304">
    <property type="entry name" value="HAMP"/>
    <property type="match status" value="1"/>
</dbReference>
<keyword evidence="5" id="KW-1133">Transmembrane helix</keyword>
<dbReference type="SMART" id="SM00283">
    <property type="entry name" value="MA"/>
    <property type="match status" value="1"/>
</dbReference>
<evidence type="ECO:0000256" key="2">
    <source>
        <dbReference type="ARBA" id="ARBA00029447"/>
    </source>
</evidence>
<dbReference type="Proteomes" id="UP000214880">
    <property type="component" value="Unassembled WGS sequence"/>
</dbReference>
<dbReference type="Gene3D" id="1.10.287.950">
    <property type="entry name" value="Methyl-accepting chemotaxis protein"/>
    <property type="match status" value="1"/>
</dbReference>
<dbReference type="PANTHER" id="PTHR32089:SF112">
    <property type="entry name" value="LYSOZYME-LIKE PROTEIN-RELATED"/>
    <property type="match status" value="1"/>
</dbReference>
<name>A0A1G9YST9_9FIRM</name>
<dbReference type="RefSeq" id="WP_092074737.1">
    <property type="nucleotide sequence ID" value="NZ_FNHB01000012.1"/>
</dbReference>
<dbReference type="Pfam" id="PF00015">
    <property type="entry name" value="MCPsignal"/>
    <property type="match status" value="1"/>
</dbReference>
<evidence type="ECO:0000313" key="9">
    <source>
        <dbReference type="Proteomes" id="UP000214880"/>
    </source>
</evidence>
<dbReference type="GO" id="GO:0004888">
    <property type="term" value="F:transmembrane signaling receptor activity"/>
    <property type="evidence" value="ECO:0007669"/>
    <property type="project" value="InterPro"/>
</dbReference>
<evidence type="ECO:0000259" key="6">
    <source>
        <dbReference type="PROSITE" id="PS50111"/>
    </source>
</evidence>
<organism evidence="8 9">
    <name type="scientific">Dendrosporobacter quercicolus</name>
    <dbReference type="NCBI Taxonomy" id="146817"/>
    <lineage>
        <taxon>Bacteria</taxon>
        <taxon>Bacillati</taxon>
        <taxon>Bacillota</taxon>
        <taxon>Negativicutes</taxon>
        <taxon>Selenomonadales</taxon>
        <taxon>Sporomusaceae</taxon>
        <taxon>Dendrosporobacter</taxon>
    </lineage>
</organism>
<evidence type="ECO:0000256" key="1">
    <source>
        <dbReference type="ARBA" id="ARBA00023224"/>
    </source>
</evidence>
<keyword evidence="1 3" id="KW-0807">Transducer</keyword>
<keyword evidence="4" id="KW-0175">Coiled coil</keyword>
<evidence type="ECO:0000259" key="7">
    <source>
        <dbReference type="PROSITE" id="PS50885"/>
    </source>
</evidence>
<evidence type="ECO:0000256" key="4">
    <source>
        <dbReference type="SAM" id="Coils"/>
    </source>
</evidence>
<feature type="domain" description="Methyl-accepting transducer" evidence="6">
    <location>
        <begin position="276"/>
        <end position="512"/>
    </location>
</feature>
<protein>
    <submittedName>
        <fullName evidence="8">Methyl-accepting chemotaxis protein</fullName>
    </submittedName>
</protein>
<feature type="transmembrane region" description="Helical" evidence="5">
    <location>
        <begin position="182"/>
        <end position="202"/>
    </location>
</feature>
<proteinExistence type="inferred from homology"/>
<dbReference type="Pfam" id="PF12729">
    <property type="entry name" value="4HB_MCP_1"/>
    <property type="match status" value="1"/>
</dbReference>
<evidence type="ECO:0000313" key="8">
    <source>
        <dbReference type="EMBL" id="SDN11561.1"/>
    </source>
</evidence>
<dbReference type="STRING" id="146817.SAMN04488502_11240"/>
<keyword evidence="5" id="KW-0812">Transmembrane</keyword>
<dbReference type="PRINTS" id="PR00260">
    <property type="entry name" value="CHEMTRNSDUCR"/>
</dbReference>
<dbReference type="InterPro" id="IPR024478">
    <property type="entry name" value="HlyB_4HB_MCP"/>
</dbReference>
<dbReference type="GO" id="GO:0006935">
    <property type="term" value="P:chemotaxis"/>
    <property type="evidence" value="ECO:0007669"/>
    <property type="project" value="InterPro"/>
</dbReference>
<dbReference type="AlphaFoldDB" id="A0A1G9YST9"/>
<evidence type="ECO:0000256" key="5">
    <source>
        <dbReference type="SAM" id="Phobius"/>
    </source>
</evidence>
<dbReference type="PANTHER" id="PTHR32089">
    <property type="entry name" value="METHYL-ACCEPTING CHEMOTAXIS PROTEIN MCPB"/>
    <property type="match status" value="1"/>
</dbReference>
<dbReference type="InterPro" id="IPR004089">
    <property type="entry name" value="MCPsignal_dom"/>
</dbReference>
<feature type="domain" description="HAMP" evidence="7">
    <location>
        <begin position="204"/>
        <end position="257"/>
    </location>
</feature>
<dbReference type="CDD" id="cd11386">
    <property type="entry name" value="MCP_signal"/>
    <property type="match status" value="1"/>
</dbReference>
<dbReference type="EMBL" id="FNHB01000012">
    <property type="protein sequence ID" value="SDN11561.1"/>
    <property type="molecule type" value="Genomic_DNA"/>
</dbReference>
<gene>
    <name evidence="8" type="ORF">SAMN04488502_11240</name>
</gene>
<dbReference type="Gene3D" id="6.10.340.10">
    <property type="match status" value="1"/>
</dbReference>
<keyword evidence="5" id="KW-0472">Membrane</keyword>
<dbReference type="InterPro" id="IPR003660">
    <property type="entry name" value="HAMP_dom"/>
</dbReference>
<dbReference type="Pfam" id="PF00672">
    <property type="entry name" value="HAMP"/>
    <property type="match status" value="1"/>
</dbReference>
<dbReference type="CDD" id="cd06225">
    <property type="entry name" value="HAMP"/>
    <property type="match status" value="1"/>
</dbReference>